<accession>A0ABR1UA52</accession>
<keyword evidence="1" id="KW-0812">Transmembrane</keyword>
<sequence>MTDFYDNPLASMGTGLLGSIFGIDVESLLIWGIGLVCLSRFCYGVYKKDTLGCVSFRDLFLGMSVFWFMGILLVLLAEEIVKEGHRSLPAAAFV</sequence>
<organism evidence="2 3">
    <name type="scientific">Apiospora rasikravindrae</name>
    <dbReference type="NCBI Taxonomy" id="990691"/>
    <lineage>
        <taxon>Eukaryota</taxon>
        <taxon>Fungi</taxon>
        <taxon>Dikarya</taxon>
        <taxon>Ascomycota</taxon>
        <taxon>Pezizomycotina</taxon>
        <taxon>Sordariomycetes</taxon>
        <taxon>Xylariomycetidae</taxon>
        <taxon>Amphisphaeriales</taxon>
        <taxon>Apiosporaceae</taxon>
        <taxon>Apiospora</taxon>
    </lineage>
</organism>
<gene>
    <name evidence="2" type="ORF">PG993_000809</name>
</gene>
<evidence type="ECO:0000313" key="2">
    <source>
        <dbReference type="EMBL" id="KAK8055582.1"/>
    </source>
</evidence>
<evidence type="ECO:0000313" key="3">
    <source>
        <dbReference type="Proteomes" id="UP001444661"/>
    </source>
</evidence>
<feature type="transmembrane region" description="Helical" evidence="1">
    <location>
        <begin position="58"/>
        <end position="77"/>
    </location>
</feature>
<dbReference type="Proteomes" id="UP001444661">
    <property type="component" value="Unassembled WGS sequence"/>
</dbReference>
<feature type="transmembrane region" description="Helical" evidence="1">
    <location>
        <begin position="28"/>
        <end position="46"/>
    </location>
</feature>
<evidence type="ECO:0000256" key="1">
    <source>
        <dbReference type="SAM" id="Phobius"/>
    </source>
</evidence>
<comment type="caution">
    <text evidence="2">The sequence shown here is derived from an EMBL/GenBank/DDBJ whole genome shotgun (WGS) entry which is preliminary data.</text>
</comment>
<reference evidence="2 3" key="1">
    <citation type="submission" date="2023-01" db="EMBL/GenBank/DDBJ databases">
        <title>Analysis of 21 Apiospora genomes using comparative genomics revels a genus with tremendous synthesis potential of carbohydrate active enzymes and secondary metabolites.</title>
        <authorList>
            <person name="Sorensen T."/>
        </authorList>
    </citation>
    <scope>NUCLEOTIDE SEQUENCE [LARGE SCALE GENOMIC DNA]</scope>
    <source>
        <strain evidence="2 3">CBS 33761</strain>
    </source>
</reference>
<keyword evidence="3" id="KW-1185">Reference proteome</keyword>
<dbReference type="EMBL" id="JAQQWK010000001">
    <property type="protein sequence ID" value="KAK8055582.1"/>
    <property type="molecule type" value="Genomic_DNA"/>
</dbReference>
<proteinExistence type="predicted"/>
<keyword evidence="1" id="KW-1133">Transmembrane helix</keyword>
<name>A0ABR1UA52_9PEZI</name>
<protein>
    <submittedName>
        <fullName evidence="2">Uncharacterized protein</fullName>
    </submittedName>
</protein>
<keyword evidence="1" id="KW-0472">Membrane</keyword>